<feature type="transmembrane region" description="Helical" evidence="1">
    <location>
        <begin position="110"/>
        <end position="129"/>
    </location>
</feature>
<keyword evidence="1" id="KW-0472">Membrane</keyword>
<gene>
    <name evidence="2" type="ORF">TRAPUB_12366</name>
</gene>
<feature type="transmembrane region" description="Helical" evidence="1">
    <location>
        <begin position="23"/>
        <end position="43"/>
    </location>
</feature>
<feature type="transmembrane region" description="Helical" evidence="1">
    <location>
        <begin position="136"/>
        <end position="161"/>
    </location>
</feature>
<keyword evidence="1" id="KW-0812">Transmembrane</keyword>
<organism evidence="2 3">
    <name type="scientific">Trametes pubescens</name>
    <name type="common">White-rot fungus</name>
    <dbReference type="NCBI Taxonomy" id="154538"/>
    <lineage>
        <taxon>Eukaryota</taxon>
        <taxon>Fungi</taxon>
        <taxon>Dikarya</taxon>
        <taxon>Basidiomycota</taxon>
        <taxon>Agaricomycotina</taxon>
        <taxon>Agaricomycetes</taxon>
        <taxon>Polyporales</taxon>
        <taxon>Polyporaceae</taxon>
        <taxon>Trametes</taxon>
    </lineage>
</organism>
<dbReference type="EMBL" id="MNAD01000687">
    <property type="protein sequence ID" value="OJT11082.1"/>
    <property type="molecule type" value="Genomic_DNA"/>
</dbReference>
<sequence length="319" mass="34584">MSADDLNKTILTSFLISFFLDCLFYGIFFVTYAITIWLLLFTARRRKGQSKRRDMAQAALLTVMLGLAFVYLVLDVVVNIHAFEGDGGDLAAAEHMFIVSNPKSLWGPKLGTLVTQMILADAYLIYRVYVVHSQSIVIVAVPAVFLLGEAAFGFTTVHYQIHPTGVATALPSVMSILFFASSLVTNVLSTGLIAGRIIRSNRRVREFRMSGVGRDASQGSGVVDIIVQSAAVYSCALVVILIAMFTATVEPLVVLGVIPSLAGAVFSAVIIRTRLSDATSPEVHQVDLRGQPRLMVPQRVDTGLSIIVSREIISSDDAK</sequence>
<dbReference type="OMA" id="AIEAFIM"/>
<dbReference type="Proteomes" id="UP000184267">
    <property type="component" value="Unassembled WGS sequence"/>
</dbReference>
<evidence type="ECO:0000313" key="3">
    <source>
        <dbReference type="Proteomes" id="UP000184267"/>
    </source>
</evidence>
<accession>A0A1M2VU77</accession>
<protein>
    <submittedName>
        <fullName evidence="2">Uncharacterized protein</fullName>
    </submittedName>
</protein>
<dbReference type="OrthoDB" id="2751465at2759"/>
<evidence type="ECO:0000313" key="2">
    <source>
        <dbReference type="EMBL" id="OJT11082.1"/>
    </source>
</evidence>
<comment type="caution">
    <text evidence="2">The sequence shown here is derived from an EMBL/GenBank/DDBJ whole genome shotgun (WGS) entry which is preliminary data.</text>
</comment>
<keyword evidence="1" id="KW-1133">Transmembrane helix</keyword>
<dbReference type="AlphaFoldDB" id="A0A1M2VU77"/>
<feature type="transmembrane region" description="Helical" evidence="1">
    <location>
        <begin position="219"/>
        <end position="246"/>
    </location>
</feature>
<feature type="transmembrane region" description="Helical" evidence="1">
    <location>
        <begin position="55"/>
        <end position="74"/>
    </location>
</feature>
<keyword evidence="3" id="KW-1185">Reference proteome</keyword>
<proteinExistence type="predicted"/>
<feature type="transmembrane region" description="Helical" evidence="1">
    <location>
        <begin position="173"/>
        <end position="198"/>
    </location>
</feature>
<dbReference type="STRING" id="154538.A0A1M2VU77"/>
<evidence type="ECO:0000256" key="1">
    <source>
        <dbReference type="SAM" id="Phobius"/>
    </source>
</evidence>
<reference evidence="2 3" key="1">
    <citation type="submission" date="2016-10" db="EMBL/GenBank/DDBJ databases">
        <title>Genome sequence of the basidiomycete white-rot fungus Trametes pubescens.</title>
        <authorList>
            <person name="Makela M.R."/>
            <person name="Granchi Z."/>
            <person name="Peng M."/>
            <person name="De Vries R.P."/>
            <person name="Grigoriev I."/>
            <person name="Riley R."/>
            <person name="Hilden K."/>
        </authorList>
    </citation>
    <scope>NUCLEOTIDE SEQUENCE [LARGE SCALE GENOMIC DNA]</scope>
    <source>
        <strain evidence="2 3">FBCC735</strain>
    </source>
</reference>
<name>A0A1M2VU77_TRAPU</name>
<feature type="transmembrane region" description="Helical" evidence="1">
    <location>
        <begin position="252"/>
        <end position="271"/>
    </location>
</feature>